<evidence type="ECO:0008006" key="4">
    <source>
        <dbReference type="Google" id="ProtNLM"/>
    </source>
</evidence>
<dbReference type="RefSeq" id="WP_197543978.1">
    <property type="nucleotide sequence ID" value="NZ_CP063120.1"/>
</dbReference>
<keyword evidence="1" id="KW-0732">Signal</keyword>
<feature type="signal peptide" evidence="1">
    <location>
        <begin position="1"/>
        <end position="21"/>
    </location>
</feature>
<name>A0A7M1NY15_HAEPA</name>
<evidence type="ECO:0000313" key="3">
    <source>
        <dbReference type="Proteomes" id="UP000595009"/>
    </source>
</evidence>
<organism evidence="2 3">
    <name type="scientific">Haemophilus parainfluenzae</name>
    <dbReference type="NCBI Taxonomy" id="729"/>
    <lineage>
        <taxon>Bacteria</taxon>
        <taxon>Pseudomonadati</taxon>
        <taxon>Pseudomonadota</taxon>
        <taxon>Gammaproteobacteria</taxon>
        <taxon>Pasteurellales</taxon>
        <taxon>Pasteurellaceae</taxon>
        <taxon>Haemophilus</taxon>
    </lineage>
</organism>
<accession>A0A7M1NY15</accession>
<dbReference type="EMBL" id="CP063120">
    <property type="protein sequence ID" value="QOR17842.1"/>
    <property type="molecule type" value="Genomic_DNA"/>
</dbReference>
<evidence type="ECO:0000313" key="2">
    <source>
        <dbReference type="EMBL" id="QOR17842.1"/>
    </source>
</evidence>
<feature type="chain" id="PRO_5029907990" description="Lipoprotein" evidence="1">
    <location>
        <begin position="22"/>
        <end position="143"/>
    </location>
</feature>
<dbReference type="AlphaFoldDB" id="A0A7M1NY15"/>
<protein>
    <recommendedName>
        <fullName evidence="4">Lipoprotein</fullName>
    </recommendedName>
</protein>
<sequence length="143" mass="16179">MKKLLTISLALLSLVSIGCEASGHENHSGIQSSISDRKSNATDLNLMLDEVFKTRITDIASQRADVSHIVSKYLHSGMDKKEISDLISNQFEILEKTDNKLFALYKKGEGYLGNRRDFYIELFFSKEGKLLKNKSYLDKSNNI</sequence>
<dbReference type="Proteomes" id="UP000595009">
    <property type="component" value="Chromosome"/>
</dbReference>
<proteinExistence type="predicted"/>
<evidence type="ECO:0000256" key="1">
    <source>
        <dbReference type="SAM" id="SignalP"/>
    </source>
</evidence>
<reference evidence="2 3" key="1">
    <citation type="submission" date="2020-10" db="EMBL/GenBank/DDBJ databases">
        <title>Genomic diversity and antimicrobial resistance of Haemophilus colonising the airways of young children with cystic fibrosis.</title>
        <authorList>
            <person name="Watts S.C."/>
            <person name="Judd L.M."/>
            <person name="Carzino R."/>
            <person name="Ranganathan S."/>
            <person name="Holt K.E."/>
        </authorList>
    </citation>
    <scope>NUCLEOTIDE SEQUENCE [LARGE SCALE GENOMIC DNA]</scope>
    <source>
        <strain evidence="2 3">M1C137_2</strain>
    </source>
</reference>
<dbReference type="PROSITE" id="PS51257">
    <property type="entry name" value="PROKAR_LIPOPROTEIN"/>
    <property type="match status" value="1"/>
</dbReference>
<gene>
    <name evidence="2" type="ORF">INP94_02840</name>
</gene>